<dbReference type="Gene3D" id="3.40.50.10930">
    <property type="match status" value="1"/>
</dbReference>
<keyword evidence="7 10" id="KW-0067">ATP-binding</keyword>
<dbReference type="GO" id="GO:0005524">
    <property type="term" value="F:ATP binding"/>
    <property type="evidence" value="ECO:0007669"/>
    <property type="project" value="UniProtKB-UniRule"/>
</dbReference>
<dbReference type="Gene3D" id="1.10.10.160">
    <property type="match status" value="1"/>
</dbReference>
<dbReference type="GO" id="GO:0009338">
    <property type="term" value="C:exodeoxyribonuclease V complex"/>
    <property type="evidence" value="ECO:0007669"/>
    <property type="project" value="InterPro"/>
</dbReference>
<dbReference type="SUPFAM" id="SSF52980">
    <property type="entry name" value="Restriction endonuclease-like"/>
    <property type="match status" value="1"/>
</dbReference>
<dbReference type="InterPro" id="IPR041500">
    <property type="entry name" value="RecC_C"/>
</dbReference>
<dbReference type="RefSeq" id="WP_072736275.1">
    <property type="nucleotide sequence ID" value="NZ_CP048813.1"/>
</dbReference>
<proteinExistence type="inferred from homology"/>
<dbReference type="InterPro" id="IPR006697">
    <property type="entry name" value="RecC"/>
</dbReference>
<gene>
    <name evidence="10" type="primary">recC</name>
    <name evidence="12" type="ORF">SAMN05444695_101806</name>
</gene>
<dbReference type="GO" id="GO:0008854">
    <property type="term" value="F:exodeoxyribonuclease V activity"/>
    <property type="evidence" value="ECO:0007669"/>
    <property type="project" value="InterPro"/>
</dbReference>
<evidence type="ECO:0000256" key="7">
    <source>
        <dbReference type="ARBA" id="ARBA00022840"/>
    </source>
</evidence>
<accession>A0A1G8BBR2</accession>
<evidence type="ECO:0000313" key="12">
    <source>
        <dbReference type="EMBL" id="SDH30657.1"/>
    </source>
</evidence>
<evidence type="ECO:0000256" key="4">
    <source>
        <dbReference type="ARBA" id="ARBA00022801"/>
    </source>
</evidence>
<keyword evidence="3 10" id="KW-0227">DNA damage</keyword>
<evidence type="ECO:0000256" key="1">
    <source>
        <dbReference type="ARBA" id="ARBA00022722"/>
    </source>
</evidence>
<keyword evidence="2 10" id="KW-0547">Nucleotide-binding</keyword>
<dbReference type="InterPro" id="IPR011335">
    <property type="entry name" value="Restrct_endonuc-II-like"/>
</dbReference>
<organism evidence="12 13">
    <name type="scientific">Rhodococcus triatomae</name>
    <dbReference type="NCBI Taxonomy" id="300028"/>
    <lineage>
        <taxon>Bacteria</taxon>
        <taxon>Bacillati</taxon>
        <taxon>Actinomycetota</taxon>
        <taxon>Actinomycetes</taxon>
        <taxon>Mycobacteriales</taxon>
        <taxon>Nocardiaceae</taxon>
        <taxon>Rhodococcus</taxon>
    </lineage>
</organism>
<evidence type="ECO:0000256" key="8">
    <source>
        <dbReference type="ARBA" id="ARBA00023125"/>
    </source>
</evidence>
<evidence type="ECO:0000259" key="11">
    <source>
        <dbReference type="Pfam" id="PF17946"/>
    </source>
</evidence>
<evidence type="ECO:0000256" key="5">
    <source>
        <dbReference type="ARBA" id="ARBA00022806"/>
    </source>
</evidence>
<dbReference type="Pfam" id="PF17946">
    <property type="entry name" value="RecC_C"/>
    <property type="match status" value="1"/>
</dbReference>
<dbReference type="Gene3D" id="1.10.10.990">
    <property type="match status" value="1"/>
</dbReference>
<dbReference type="InterPro" id="IPR027417">
    <property type="entry name" value="P-loop_NTPase"/>
</dbReference>
<sequence>MLRVHRAERTDTLAAELGRLLSAPLDDPFAAEVIAVPAKGVERWLTQRLSAELGADAGSDGVAANIAFPSPARLVDEAAAAVARVAPEDDPWSPERLVWTVLEVIDDSMAEEWAAPLARHLGGGDDEYRSRRRYATALHVVSLLRAYASQRPAMLAAWVSDTGQVSDTGWAPDGVGDGAGNALAADQLWQAELFRRVRRKVDAPSPAERLPDICAQLRDRPDLSELPSRFSLFGPTRLATDQLAVLDALAAHRDVHLWLPHPSPRMWDELVTAAPPVRRAEDDGALEVRNPLLAALSRDVREMQYRIGRLSAEHVHHQGAPAAASLLGALQDDVVHDRPPSPAAADGSVTVHACHGPARQVEVLREALLHAFADDPTLEPRDVIVMCPDVETYAPLVRAVFGAAGEPEHEHPGHRLRVRLADRGLRRTNPVLDVVATLLVLAEGRVNASALLDLADSTPVRTRFDFTDDDLERLREWTAESGARWGIGPRQRAGFGLAEFPQNTFGTALDRILLGACSDEDGWLGLALPLGDVDSSDIDLAGRFSEFVDRLDVVLRDLAGPHSVEHWGRVLGRALDLVTATSPRDDWQQGQARRELAEATEFGGDRRLQLADVRAMLAARLAGRPTRANFRTGELTVCTMVPMRSVPHRVVALLGLDDDVFPRSAGIDGDDVCAGEPLIGERDHRSEDRQLLLDAIMSAGQRLLLFYTGADPVTGGRRPPAIPLGGLMDVLAGMTGGAVEETGVLTRHPLQPFDPSNFVPERPFGFDRAALAGARAAARPAQPAPSAAGVTLAPVPESDVDLTDLVAFLVNPAQAFLRQRLGVRVPELDEALSDSLAVELDPLQRWDIGERMLASRLAGEDPARFRAAEWRRGTLPPFALGNLALADIERAVDALADACLPLYGPDPDTAYVSVDLGAGRRLSGTVSGIRDGVLVRSSFSRLAPKHRMAAWVQLLAVAVHSEGAVRTAVTTGRGSGHRPAWRSTLTAPEDAASVLRRLVALRDRGLCAPLPVSPTASEAYAERRVRGDDPAEALAAADRCWSGKFGDREDRVMVYLHGRVAELDALAAAAGTVEPSGFGDVALELWSPLLAAEQVGQP</sequence>
<dbReference type="GO" id="GO:0003678">
    <property type="term" value="F:DNA helicase activity"/>
    <property type="evidence" value="ECO:0007669"/>
    <property type="project" value="UniProtKB-UniRule"/>
</dbReference>
<comment type="subunit">
    <text evidence="10">Heterotrimer of RecB, RecC and RecD. All subunits contribute to DNA-binding.</text>
</comment>
<dbReference type="InterPro" id="IPR013986">
    <property type="entry name" value="DExx_box_DNA_helicase_dom_sf"/>
</dbReference>
<dbReference type="GO" id="GO:0000724">
    <property type="term" value="P:double-strand break repair via homologous recombination"/>
    <property type="evidence" value="ECO:0007669"/>
    <property type="project" value="UniProtKB-UniRule"/>
</dbReference>
<keyword evidence="4 10" id="KW-0378">Hydrolase</keyword>
<comment type="miscellaneous">
    <text evidence="10">In the RecBCD complex, RecB has a slow 3'-5' helicase, an exonuclease activity and loads RecA onto ssDNA, RecD has a fast 5'-3' helicase activity, while RecC stimulates the ATPase and processivity of the RecB helicase and contributes to recognition of the Chi site.</text>
</comment>
<dbReference type="PANTHER" id="PTHR30591">
    <property type="entry name" value="RECBCD ENZYME SUBUNIT RECC"/>
    <property type="match status" value="1"/>
</dbReference>
<dbReference type="SUPFAM" id="SSF52540">
    <property type="entry name" value="P-loop containing nucleoside triphosphate hydrolases"/>
    <property type="match status" value="2"/>
</dbReference>
<evidence type="ECO:0000256" key="3">
    <source>
        <dbReference type="ARBA" id="ARBA00022763"/>
    </source>
</evidence>
<dbReference type="Proteomes" id="UP000183263">
    <property type="component" value="Unassembled WGS sequence"/>
</dbReference>
<name>A0A1G8BBR2_9NOCA</name>
<dbReference type="GO" id="GO:0003677">
    <property type="term" value="F:DNA binding"/>
    <property type="evidence" value="ECO:0007669"/>
    <property type="project" value="UniProtKB-UniRule"/>
</dbReference>
<evidence type="ECO:0000256" key="2">
    <source>
        <dbReference type="ARBA" id="ARBA00022741"/>
    </source>
</evidence>
<dbReference type="OrthoDB" id="9762834at2"/>
<comment type="similarity">
    <text evidence="10">Belongs to the RecC family.</text>
</comment>
<evidence type="ECO:0000256" key="10">
    <source>
        <dbReference type="HAMAP-Rule" id="MF_01486"/>
    </source>
</evidence>
<evidence type="ECO:0000256" key="6">
    <source>
        <dbReference type="ARBA" id="ARBA00022839"/>
    </source>
</evidence>
<dbReference type="AlphaFoldDB" id="A0A1G8BBR2"/>
<keyword evidence="6 10" id="KW-0269">Exonuclease</keyword>
<keyword evidence="13" id="KW-1185">Reference proteome</keyword>
<dbReference type="PIRSF" id="PIRSF000980">
    <property type="entry name" value="RecC"/>
    <property type="match status" value="1"/>
</dbReference>
<dbReference type="PANTHER" id="PTHR30591:SF1">
    <property type="entry name" value="RECBCD ENZYME SUBUNIT RECC"/>
    <property type="match status" value="1"/>
</dbReference>
<keyword evidence="5 10" id="KW-0347">Helicase</keyword>
<dbReference type="EMBL" id="FNDN01000001">
    <property type="protein sequence ID" value="SDH30657.1"/>
    <property type="molecule type" value="Genomic_DNA"/>
</dbReference>
<keyword evidence="9 10" id="KW-0234">DNA repair</keyword>
<protein>
    <recommendedName>
        <fullName evidence="10">RecBCD enzyme subunit RecC</fullName>
    </recommendedName>
    <alternativeName>
        <fullName evidence="10">Exonuclease V subunit RecC</fullName>
        <shortName evidence="10">ExoV subunit RecC</shortName>
    </alternativeName>
    <alternativeName>
        <fullName evidence="10">Helicase/nuclease RecBCD subunit RecC</fullName>
    </alternativeName>
</protein>
<dbReference type="Gene3D" id="3.40.50.300">
    <property type="entry name" value="P-loop containing nucleotide triphosphate hydrolases"/>
    <property type="match status" value="2"/>
</dbReference>
<keyword evidence="8 10" id="KW-0238">DNA-binding</keyword>
<keyword evidence="1 10" id="KW-0540">Nuclease</keyword>
<dbReference type="HAMAP" id="MF_01486">
    <property type="entry name" value="RecC"/>
    <property type="match status" value="1"/>
</dbReference>
<comment type="function">
    <text evidence="10">A helicase/nuclease that prepares dsDNA breaks (DSB) for recombinational DNA repair. Binds to DSBs and unwinds DNA via a highly rapid and processive ATP-dependent bidirectional helicase activity. Unwinds dsDNA until it encounters a Chi (crossover hotspot instigator) sequence from the 3' direction. Cuts ssDNA a few nucleotides 3' to the Chi site. The properties and activities of the enzyme are changed at Chi. The Chi-altered holoenzyme produces a long 3'-ssDNA overhang and facilitates RecA-binding to the ssDNA for homologous DNA recombination and repair. Holoenzyme degrades any linearized DNA that is unable to undergo homologous recombination. In the holoenzyme this subunit recognizes the wild-type Chi sequence, and when added to isolated RecB increases its ATP-dependent helicase processivity.</text>
</comment>
<reference evidence="12 13" key="1">
    <citation type="submission" date="2016-10" db="EMBL/GenBank/DDBJ databases">
        <authorList>
            <person name="de Groot N.N."/>
        </authorList>
    </citation>
    <scope>NUCLEOTIDE SEQUENCE [LARGE SCALE GENOMIC DNA]</scope>
    <source>
        <strain evidence="12 13">DSM 44892</strain>
    </source>
</reference>
<dbReference type="Pfam" id="PF04257">
    <property type="entry name" value="Exonuc_V_gamma"/>
    <property type="match status" value="1"/>
</dbReference>
<dbReference type="NCBIfam" id="TIGR01450">
    <property type="entry name" value="recC"/>
    <property type="match status" value="1"/>
</dbReference>
<evidence type="ECO:0000256" key="9">
    <source>
        <dbReference type="ARBA" id="ARBA00023204"/>
    </source>
</evidence>
<feature type="domain" description="RecC C-terminal" evidence="11">
    <location>
        <begin position="798"/>
        <end position="1023"/>
    </location>
</feature>
<evidence type="ECO:0000313" key="13">
    <source>
        <dbReference type="Proteomes" id="UP000183263"/>
    </source>
</evidence>